<evidence type="ECO:0000256" key="3">
    <source>
        <dbReference type="ARBA" id="ARBA00022989"/>
    </source>
</evidence>
<dbReference type="InterPro" id="IPR035952">
    <property type="entry name" value="Rhomboid-like_sf"/>
</dbReference>
<dbReference type="Proteomes" id="UP000663791">
    <property type="component" value="Unassembled WGS sequence"/>
</dbReference>
<dbReference type="Gene3D" id="1.20.1540.10">
    <property type="entry name" value="Rhomboid-like"/>
    <property type="match status" value="1"/>
</dbReference>
<feature type="transmembrane region" description="Helical" evidence="6">
    <location>
        <begin position="185"/>
        <end position="204"/>
    </location>
</feature>
<keyword evidence="8" id="KW-0378">Hydrolase</keyword>
<dbReference type="GO" id="GO:0016020">
    <property type="term" value="C:membrane"/>
    <property type="evidence" value="ECO:0007669"/>
    <property type="project" value="UniProtKB-SubCell"/>
</dbReference>
<organism evidence="8 9">
    <name type="scientific">Nocardioides faecalis</name>
    <dbReference type="NCBI Taxonomy" id="2803858"/>
    <lineage>
        <taxon>Bacteria</taxon>
        <taxon>Bacillati</taxon>
        <taxon>Actinomycetota</taxon>
        <taxon>Actinomycetes</taxon>
        <taxon>Propionibacteriales</taxon>
        <taxon>Nocardioidaceae</taxon>
        <taxon>Nocardioides</taxon>
    </lineage>
</organism>
<comment type="caution">
    <text evidence="8">The sequence shown here is derived from an EMBL/GenBank/DDBJ whole genome shotgun (WGS) entry which is preliminary data.</text>
</comment>
<evidence type="ECO:0000256" key="2">
    <source>
        <dbReference type="ARBA" id="ARBA00022692"/>
    </source>
</evidence>
<dbReference type="GO" id="GO:0006508">
    <property type="term" value="P:proteolysis"/>
    <property type="evidence" value="ECO:0007669"/>
    <property type="project" value="UniProtKB-KW"/>
</dbReference>
<proteinExistence type="predicted"/>
<accession>A0A938Y501</accession>
<dbReference type="GO" id="GO:0004252">
    <property type="term" value="F:serine-type endopeptidase activity"/>
    <property type="evidence" value="ECO:0007669"/>
    <property type="project" value="InterPro"/>
</dbReference>
<keyword evidence="2 6" id="KW-0812">Transmembrane</keyword>
<evidence type="ECO:0000256" key="5">
    <source>
        <dbReference type="SAM" id="MobiDB-lite"/>
    </source>
</evidence>
<keyword evidence="9" id="KW-1185">Reference proteome</keyword>
<feature type="compositionally biased region" description="Basic residues" evidence="5">
    <location>
        <begin position="1"/>
        <end position="15"/>
    </location>
</feature>
<keyword evidence="4 6" id="KW-0472">Membrane</keyword>
<gene>
    <name evidence="8" type="ORF">JK386_00425</name>
</gene>
<comment type="subcellular location">
    <subcellularLocation>
        <location evidence="1">Membrane</location>
        <topology evidence="1">Multi-pass membrane protein</topology>
    </subcellularLocation>
</comment>
<keyword evidence="8" id="KW-0645">Protease</keyword>
<dbReference type="Pfam" id="PF01694">
    <property type="entry name" value="Rhomboid"/>
    <property type="match status" value="1"/>
</dbReference>
<dbReference type="AlphaFoldDB" id="A0A938Y501"/>
<feature type="transmembrane region" description="Helical" evidence="6">
    <location>
        <begin position="134"/>
        <end position="154"/>
    </location>
</feature>
<evidence type="ECO:0000313" key="8">
    <source>
        <dbReference type="EMBL" id="MBM9458363.1"/>
    </source>
</evidence>
<evidence type="ECO:0000313" key="9">
    <source>
        <dbReference type="Proteomes" id="UP000663791"/>
    </source>
</evidence>
<sequence>MDTRRQRPGRQRPGRRWSGGQGSRGQRPGWQVAGAVAVGFVVLLWAVELLDGLLAHRLDGWGIRPRDAEGLGGVLAAPLLHGGWDHLGANTGPALVLGFLALVTGLVRGLAATAIIWLASGLAVWLVAGSDSVHLGASGLIFGWITYLAVQGFVDRKPGEIVLGIVVLLIYGGVLWGVLPGQPGVSWQGHLFGALAGVLAAVLLSERRAGGRGGGRGVRRGVGGRR</sequence>
<evidence type="ECO:0000256" key="6">
    <source>
        <dbReference type="SAM" id="Phobius"/>
    </source>
</evidence>
<evidence type="ECO:0000256" key="4">
    <source>
        <dbReference type="ARBA" id="ARBA00023136"/>
    </source>
</evidence>
<feature type="transmembrane region" description="Helical" evidence="6">
    <location>
        <begin position="161"/>
        <end position="179"/>
    </location>
</feature>
<evidence type="ECO:0000256" key="1">
    <source>
        <dbReference type="ARBA" id="ARBA00004141"/>
    </source>
</evidence>
<dbReference type="EMBL" id="JAERTX010000001">
    <property type="protein sequence ID" value="MBM9458363.1"/>
    <property type="molecule type" value="Genomic_DNA"/>
</dbReference>
<reference evidence="8" key="1">
    <citation type="submission" date="2021-01" db="EMBL/GenBank/DDBJ databases">
        <title>Novel species in genus Nocardioides.</title>
        <authorList>
            <person name="Zhang G."/>
        </authorList>
    </citation>
    <scope>NUCLEOTIDE SEQUENCE</scope>
    <source>
        <strain evidence="8">Zg-536</strain>
    </source>
</reference>
<feature type="domain" description="Peptidase S54 rhomboid" evidence="7">
    <location>
        <begin position="75"/>
        <end position="206"/>
    </location>
</feature>
<dbReference type="InterPro" id="IPR022764">
    <property type="entry name" value="Peptidase_S54_rhomboid_dom"/>
</dbReference>
<evidence type="ECO:0000259" key="7">
    <source>
        <dbReference type="Pfam" id="PF01694"/>
    </source>
</evidence>
<keyword evidence="3 6" id="KW-1133">Transmembrane helix</keyword>
<protein>
    <submittedName>
        <fullName evidence="8">Rhomboid family intramembrane serine protease</fullName>
    </submittedName>
</protein>
<dbReference type="SUPFAM" id="SSF144091">
    <property type="entry name" value="Rhomboid-like"/>
    <property type="match status" value="1"/>
</dbReference>
<feature type="region of interest" description="Disordered" evidence="5">
    <location>
        <begin position="1"/>
        <end position="28"/>
    </location>
</feature>
<name>A0A938Y501_9ACTN</name>